<reference evidence="1" key="2">
    <citation type="submission" date="2020-11" db="EMBL/GenBank/DDBJ databases">
        <authorList>
            <person name="McCartney M.A."/>
            <person name="Auch B."/>
            <person name="Kono T."/>
            <person name="Mallez S."/>
            <person name="Becker A."/>
            <person name="Gohl D.M."/>
            <person name="Silverstein K.A.T."/>
            <person name="Koren S."/>
            <person name="Bechman K.B."/>
            <person name="Herman A."/>
            <person name="Abrahante J.E."/>
            <person name="Garbe J."/>
        </authorList>
    </citation>
    <scope>NUCLEOTIDE SEQUENCE</scope>
    <source>
        <strain evidence="1">Duluth1</strain>
        <tissue evidence="1">Whole animal</tissue>
    </source>
</reference>
<evidence type="ECO:0000313" key="2">
    <source>
        <dbReference type="Proteomes" id="UP000828390"/>
    </source>
</evidence>
<dbReference type="EMBL" id="JAIWYP010000008">
    <property type="protein sequence ID" value="KAH3788275.1"/>
    <property type="molecule type" value="Genomic_DNA"/>
</dbReference>
<name>A0A9D4EX10_DREPO</name>
<organism evidence="1 2">
    <name type="scientific">Dreissena polymorpha</name>
    <name type="common">Zebra mussel</name>
    <name type="synonym">Mytilus polymorpha</name>
    <dbReference type="NCBI Taxonomy" id="45954"/>
    <lineage>
        <taxon>Eukaryota</taxon>
        <taxon>Metazoa</taxon>
        <taxon>Spiralia</taxon>
        <taxon>Lophotrochozoa</taxon>
        <taxon>Mollusca</taxon>
        <taxon>Bivalvia</taxon>
        <taxon>Autobranchia</taxon>
        <taxon>Heteroconchia</taxon>
        <taxon>Euheterodonta</taxon>
        <taxon>Imparidentia</taxon>
        <taxon>Neoheterodontei</taxon>
        <taxon>Myida</taxon>
        <taxon>Dreissenoidea</taxon>
        <taxon>Dreissenidae</taxon>
        <taxon>Dreissena</taxon>
    </lineage>
</organism>
<comment type="caution">
    <text evidence="1">The sequence shown here is derived from an EMBL/GenBank/DDBJ whole genome shotgun (WGS) entry which is preliminary data.</text>
</comment>
<sequence>MQEIEQYSRRNNIRIKDIEDSERENYMKTTVKVITLCKGPFSGPDLIKNSHRRKSTVRSLSVTKRENDYNEVGFEDKEKPNNAGSKTTGQEAEIYLCERPSNKINACVRKKHSDIVKSAFTREGAISYRGVNEHTHK</sequence>
<accession>A0A9D4EX10</accession>
<dbReference type="AlphaFoldDB" id="A0A9D4EX10"/>
<gene>
    <name evidence="1" type="ORF">DPMN_166410</name>
</gene>
<proteinExistence type="predicted"/>
<protein>
    <submittedName>
        <fullName evidence="1">Uncharacterized protein</fullName>
    </submittedName>
</protein>
<evidence type="ECO:0000313" key="1">
    <source>
        <dbReference type="EMBL" id="KAH3788275.1"/>
    </source>
</evidence>
<keyword evidence="2" id="KW-1185">Reference proteome</keyword>
<dbReference type="Proteomes" id="UP000828390">
    <property type="component" value="Unassembled WGS sequence"/>
</dbReference>
<reference evidence="1" key="1">
    <citation type="journal article" date="2019" name="bioRxiv">
        <title>The Genome of the Zebra Mussel, Dreissena polymorpha: A Resource for Invasive Species Research.</title>
        <authorList>
            <person name="McCartney M.A."/>
            <person name="Auch B."/>
            <person name="Kono T."/>
            <person name="Mallez S."/>
            <person name="Zhang Y."/>
            <person name="Obille A."/>
            <person name="Becker A."/>
            <person name="Abrahante J.E."/>
            <person name="Garbe J."/>
            <person name="Badalamenti J.P."/>
            <person name="Herman A."/>
            <person name="Mangelson H."/>
            <person name="Liachko I."/>
            <person name="Sullivan S."/>
            <person name="Sone E.D."/>
            <person name="Koren S."/>
            <person name="Silverstein K.A.T."/>
            <person name="Beckman K.B."/>
            <person name="Gohl D.M."/>
        </authorList>
    </citation>
    <scope>NUCLEOTIDE SEQUENCE</scope>
    <source>
        <strain evidence="1">Duluth1</strain>
        <tissue evidence="1">Whole animal</tissue>
    </source>
</reference>